<keyword evidence="2" id="KW-1185">Reference proteome</keyword>
<name>A0AA88ELM5_FICCA</name>
<reference evidence="1" key="1">
    <citation type="submission" date="2023-07" db="EMBL/GenBank/DDBJ databases">
        <title>draft genome sequence of fig (Ficus carica).</title>
        <authorList>
            <person name="Takahashi T."/>
            <person name="Nishimura K."/>
        </authorList>
    </citation>
    <scope>NUCLEOTIDE SEQUENCE</scope>
</reference>
<proteinExistence type="predicted"/>
<accession>A0AA88ELM5</accession>
<dbReference type="Proteomes" id="UP001187192">
    <property type="component" value="Unassembled WGS sequence"/>
</dbReference>
<sequence>MHFVPISIPHTFDCYWSHLCLHTYSATPLGPCPGHAGLSYAKLAHLSEPYWLGCPSPCTLALVISRVPNTLLPSCLSANHSNKTSSTKATHLGRATPMPRHSTCLAHASSHTGLMPNHECLTDSLADLSRCRSDGI</sequence>
<evidence type="ECO:0000313" key="2">
    <source>
        <dbReference type="Proteomes" id="UP001187192"/>
    </source>
</evidence>
<dbReference type="AlphaFoldDB" id="A0AA88ELM5"/>
<comment type="caution">
    <text evidence="1">The sequence shown here is derived from an EMBL/GenBank/DDBJ whole genome shotgun (WGS) entry which is preliminary data.</text>
</comment>
<evidence type="ECO:0000313" key="1">
    <source>
        <dbReference type="EMBL" id="GMN74026.1"/>
    </source>
</evidence>
<dbReference type="EMBL" id="BTGU01019826">
    <property type="protein sequence ID" value="GMN74026.1"/>
    <property type="molecule type" value="Genomic_DNA"/>
</dbReference>
<protein>
    <submittedName>
        <fullName evidence="1">Uncharacterized protein</fullName>
    </submittedName>
</protein>
<organism evidence="1 2">
    <name type="scientific">Ficus carica</name>
    <name type="common">Common fig</name>
    <dbReference type="NCBI Taxonomy" id="3494"/>
    <lineage>
        <taxon>Eukaryota</taxon>
        <taxon>Viridiplantae</taxon>
        <taxon>Streptophyta</taxon>
        <taxon>Embryophyta</taxon>
        <taxon>Tracheophyta</taxon>
        <taxon>Spermatophyta</taxon>
        <taxon>Magnoliopsida</taxon>
        <taxon>eudicotyledons</taxon>
        <taxon>Gunneridae</taxon>
        <taxon>Pentapetalae</taxon>
        <taxon>rosids</taxon>
        <taxon>fabids</taxon>
        <taxon>Rosales</taxon>
        <taxon>Moraceae</taxon>
        <taxon>Ficeae</taxon>
        <taxon>Ficus</taxon>
    </lineage>
</organism>
<gene>
    <name evidence="1" type="ORF">TIFTF001_056166</name>
</gene>